<evidence type="ECO:0000259" key="5">
    <source>
        <dbReference type="PROSITE" id="PS50977"/>
    </source>
</evidence>
<keyword evidence="7" id="KW-1185">Reference proteome</keyword>
<protein>
    <submittedName>
        <fullName evidence="6">TetR/AcrR family transcriptional regulator</fullName>
    </submittedName>
</protein>
<keyword evidence="2 4" id="KW-0238">DNA-binding</keyword>
<keyword evidence="1" id="KW-0805">Transcription regulation</keyword>
<name>A0ABX1BER4_9ACTN</name>
<feature type="DNA-binding region" description="H-T-H motif" evidence="4">
    <location>
        <begin position="28"/>
        <end position="47"/>
    </location>
</feature>
<dbReference type="SUPFAM" id="SSF46689">
    <property type="entry name" value="Homeodomain-like"/>
    <property type="match status" value="1"/>
</dbReference>
<organism evidence="6 7">
    <name type="scientific">Nonomuraea composti</name>
    <dbReference type="NCBI Taxonomy" id="2720023"/>
    <lineage>
        <taxon>Bacteria</taxon>
        <taxon>Bacillati</taxon>
        <taxon>Actinomycetota</taxon>
        <taxon>Actinomycetes</taxon>
        <taxon>Streptosporangiales</taxon>
        <taxon>Streptosporangiaceae</taxon>
        <taxon>Nonomuraea</taxon>
    </lineage>
</organism>
<evidence type="ECO:0000256" key="4">
    <source>
        <dbReference type="PROSITE-ProRule" id="PRU00335"/>
    </source>
</evidence>
<dbReference type="InterPro" id="IPR001647">
    <property type="entry name" value="HTH_TetR"/>
</dbReference>
<accession>A0ABX1BER4</accession>
<dbReference type="InterPro" id="IPR009057">
    <property type="entry name" value="Homeodomain-like_sf"/>
</dbReference>
<reference evidence="6 7" key="1">
    <citation type="submission" date="2020-03" db="EMBL/GenBank/DDBJ databases">
        <title>WGS of actinomycetes isolated from Thailand.</title>
        <authorList>
            <person name="Thawai C."/>
        </authorList>
    </citation>
    <scope>NUCLEOTIDE SEQUENCE [LARGE SCALE GENOMIC DNA]</scope>
    <source>
        <strain evidence="6 7">FMUSA5-5</strain>
    </source>
</reference>
<evidence type="ECO:0000256" key="1">
    <source>
        <dbReference type="ARBA" id="ARBA00023015"/>
    </source>
</evidence>
<keyword evidence="3" id="KW-0804">Transcription</keyword>
<dbReference type="Pfam" id="PF00440">
    <property type="entry name" value="TetR_N"/>
    <property type="match status" value="1"/>
</dbReference>
<dbReference type="PANTHER" id="PTHR30055:SF151">
    <property type="entry name" value="TRANSCRIPTIONAL REGULATORY PROTEIN"/>
    <property type="match status" value="1"/>
</dbReference>
<sequence>MPRETLTQDQIVRTAVELLDSDGIEGLSMRQLGTRLNSAATAVYWHVKSKDNLLVLAADAVWAEIELPDLEKVTWQAAATAMAKGLYAMIIRHPWLVPAMSTHLLYGPGKARHDDHLLAVYLAAGFTGRDAERAMKTVFTFVLGNALGVASEAAWRARLRRTGGDEQEQIRTMMAQATEIAMRFPRLRAHSQAQEDGTLPPAPDQDLEFGLRTILNGLQSELGTRPS</sequence>
<dbReference type="InterPro" id="IPR004111">
    <property type="entry name" value="Repressor_TetR_C"/>
</dbReference>
<dbReference type="InterPro" id="IPR023772">
    <property type="entry name" value="DNA-bd_HTH_TetR-type_CS"/>
</dbReference>
<evidence type="ECO:0000313" key="6">
    <source>
        <dbReference type="EMBL" id="NJP96240.1"/>
    </source>
</evidence>
<dbReference type="Gene3D" id="1.10.357.10">
    <property type="entry name" value="Tetracycline Repressor, domain 2"/>
    <property type="match status" value="1"/>
</dbReference>
<dbReference type="SUPFAM" id="SSF48498">
    <property type="entry name" value="Tetracyclin repressor-like, C-terminal domain"/>
    <property type="match status" value="1"/>
</dbReference>
<evidence type="ECO:0000256" key="3">
    <source>
        <dbReference type="ARBA" id="ARBA00023163"/>
    </source>
</evidence>
<gene>
    <name evidence="6" type="ORF">HCN51_43560</name>
</gene>
<dbReference type="Pfam" id="PF02909">
    <property type="entry name" value="TetR_C_1"/>
    <property type="match status" value="1"/>
</dbReference>
<dbReference type="PANTHER" id="PTHR30055">
    <property type="entry name" value="HTH-TYPE TRANSCRIPTIONAL REGULATOR RUTR"/>
    <property type="match status" value="1"/>
</dbReference>
<feature type="domain" description="HTH tetR-type" evidence="5">
    <location>
        <begin position="5"/>
        <end position="65"/>
    </location>
</feature>
<dbReference type="Proteomes" id="UP000696294">
    <property type="component" value="Unassembled WGS sequence"/>
</dbReference>
<dbReference type="PROSITE" id="PS50977">
    <property type="entry name" value="HTH_TETR_2"/>
    <property type="match status" value="1"/>
</dbReference>
<comment type="caution">
    <text evidence="6">The sequence shown here is derived from an EMBL/GenBank/DDBJ whole genome shotgun (WGS) entry which is preliminary data.</text>
</comment>
<dbReference type="EMBL" id="JAATEP010000047">
    <property type="protein sequence ID" value="NJP96240.1"/>
    <property type="molecule type" value="Genomic_DNA"/>
</dbReference>
<proteinExistence type="predicted"/>
<dbReference type="RefSeq" id="WP_168017847.1">
    <property type="nucleotide sequence ID" value="NZ_JAATEP010000047.1"/>
</dbReference>
<evidence type="ECO:0000313" key="7">
    <source>
        <dbReference type="Proteomes" id="UP000696294"/>
    </source>
</evidence>
<dbReference type="Gene3D" id="1.10.10.60">
    <property type="entry name" value="Homeodomain-like"/>
    <property type="match status" value="1"/>
</dbReference>
<dbReference type="PROSITE" id="PS01081">
    <property type="entry name" value="HTH_TETR_1"/>
    <property type="match status" value="1"/>
</dbReference>
<dbReference type="InterPro" id="IPR050109">
    <property type="entry name" value="HTH-type_TetR-like_transc_reg"/>
</dbReference>
<evidence type="ECO:0000256" key="2">
    <source>
        <dbReference type="ARBA" id="ARBA00023125"/>
    </source>
</evidence>
<dbReference type="InterPro" id="IPR036271">
    <property type="entry name" value="Tet_transcr_reg_TetR-rel_C_sf"/>
</dbReference>